<proteinExistence type="predicted"/>
<evidence type="ECO:0000256" key="1">
    <source>
        <dbReference type="PROSITE-ProRule" id="PRU00339"/>
    </source>
</evidence>
<dbReference type="WBParaSite" id="Gr19_v10_g66.t1">
    <property type="protein sequence ID" value="Gr19_v10_g66.t1"/>
    <property type="gene ID" value="Gr19_v10_g66"/>
</dbReference>
<dbReference type="Gene3D" id="2.40.50.550">
    <property type="match status" value="1"/>
</dbReference>
<dbReference type="InterPro" id="IPR019734">
    <property type="entry name" value="TPR_rpt"/>
</dbReference>
<feature type="domain" description="Tetratricopeptide repeat protein 5 OB fold" evidence="2">
    <location>
        <begin position="383"/>
        <end position="514"/>
    </location>
</feature>
<protein>
    <submittedName>
        <fullName evidence="4">Tetratricopeptide repeat protein 5 OB fold domain-containing protein</fullName>
    </submittedName>
</protein>
<dbReference type="InterPro" id="IPR011990">
    <property type="entry name" value="TPR-like_helical_dom_sf"/>
</dbReference>
<evidence type="ECO:0000259" key="2">
    <source>
        <dbReference type="Pfam" id="PF16669"/>
    </source>
</evidence>
<name>A0A914I3Q6_GLORO</name>
<dbReference type="Gene3D" id="1.25.40.10">
    <property type="entry name" value="Tetratricopeptide repeat domain"/>
    <property type="match status" value="1"/>
</dbReference>
<dbReference type="SUPFAM" id="SSF48452">
    <property type="entry name" value="TPR-like"/>
    <property type="match status" value="1"/>
</dbReference>
<organism evidence="3 4">
    <name type="scientific">Globodera rostochiensis</name>
    <name type="common">Golden nematode worm</name>
    <name type="synonym">Heterodera rostochiensis</name>
    <dbReference type="NCBI Taxonomy" id="31243"/>
    <lineage>
        <taxon>Eukaryota</taxon>
        <taxon>Metazoa</taxon>
        <taxon>Ecdysozoa</taxon>
        <taxon>Nematoda</taxon>
        <taxon>Chromadorea</taxon>
        <taxon>Rhabditida</taxon>
        <taxon>Tylenchina</taxon>
        <taxon>Tylenchomorpha</taxon>
        <taxon>Tylenchoidea</taxon>
        <taxon>Heteroderidae</taxon>
        <taxon>Heteroderinae</taxon>
        <taxon>Globodera</taxon>
    </lineage>
</organism>
<dbReference type="Proteomes" id="UP000887572">
    <property type="component" value="Unplaced"/>
</dbReference>
<reference evidence="4" key="1">
    <citation type="submission" date="2022-11" db="UniProtKB">
        <authorList>
            <consortium name="WormBaseParasite"/>
        </authorList>
    </citation>
    <scope>IDENTIFICATION</scope>
</reference>
<evidence type="ECO:0000313" key="3">
    <source>
        <dbReference type="Proteomes" id="UP000887572"/>
    </source>
</evidence>
<dbReference type="SMART" id="SM00028">
    <property type="entry name" value="TPR"/>
    <property type="match status" value="2"/>
</dbReference>
<accession>A0A914I3Q6</accession>
<keyword evidence="1" id="KW-0802">TPR repeat</keyword>
<keyword evidence="3" id="KW-1185">Reference proteome</keyword>
<dbReference type="InterPro" id="IPR032076">
    <property type="entry name" value="TTC5_OB"/>
</dbReference>
<evidence type="ECO:0000313" key="4">
    <source>
        <dbReference type="WBParaSite" id="Gr19_v10_g66.t1"/>
    </source>
</evidence>
<dbReference type="InterPro" id="IPR038645">
    <property type="entry name" value="TTC5_OB_sf"/>
</dbReference>
<dbReference type="AlphaFoldDB" id="A0A914I3Q6"/>
<sequence length="543" mass="61314">MTGTEINIFSILGLNLVPAFFHKLNFWVTKTNLGFYKSAKNQMEHFRVRVKQLERRRIEYFLFTPDNSLEQYLRDIREGASDLLQEIPLNISVDTKQYLIGKILNIMPDFEAKCEEFLEQSLRANSTRTDAWLELGQCVWKRGDLVKAHACFKEAVEREHSPKALCLLSAALRALSNRCVDGGQRVQMLNEAIRNCQEALLRHRKSYAFAYYSLANTFLARFFARQQSSGQDLSLALDAFATALKTPICSANELATNAANAGTTQHQQQQQLPFINPDLHLSYGLALYYGQFYAKALAQFRRALTIEPHFGQAQRQFDSARTFLCALRNGLRRKGNIAKRRLRSLVDTFPKSASIDERRLLEKHVGGGGMDNPARTLAICSNLSELPSSSNESAAETVVSLAVRCVGFVNNDDKIPCVIICIDRTAAVVALTVYNCSTKFGALIGDTFTVLQPNLIRLRWKELELNDEDGCGAEGEKLDKNSDGTTDNDGEQQLLLIRVTNPQRQLLKNGRPLTALDNRRRRTGKMNRNESNLFLHYKMNTTN</sequence>
<dbReference type="Pfam" id="PF16669">
    <property type="entry name" value="TTC5_OB"/>
    <property type="match status" value="1"/>
</dbReference>
<feature type="repeat" description="TPR" evidence="1">
    <location>
        <begin position="277"/>
        <end position="310"/>
    </location>
</feature>
<dbReference type="PROSITE" id="PS50005">
    <property type="entry name" value="TPR"/>
    <property type="match status" value="1"/>
</dbReference>